<evidence type="ECO:0000256" key="6">
    <source>
        <dbReference type="ARBA" id="ARBA00024536"/>
    </source>
</evidence>
<dbReference type="CDD" id="cd03411">
    <property type="entry name" value="Ferrochelatase_N"/>
    <property type="match status" value="1"/>
</dbReference>
<evidence type="ECO:0000256" key="4">
    <source>
        <dbReference type="ARBA" id="ARBA00023239"/>
    </source>
</evidence>
<dbReference type="InterPro" id="IPR033659">
    <property type="entry name" value="Ferrochelatase_N"/>
</dbReference>
<dbReference type="SUPFAM" id="SSF53800">
    <property type="entry name" value="Chelatase"/>
    <property type="match status" value="1"/>
</dbReference>
<dbReference type="PANTHER" id="PTHR11108">
    <property type="entry name" value="FERROCHELATASE"/>
    <property type="match status" value="1"/>
</dbReference>
<keyword evidence="10" id="KW-1185">Reference proteome</keyword>
<dbReference type="InterPro" id="IPR001015">
    <property type="entry name" value="Ferrochelatase"/>
</dbReference>
<reference evidence="9 10" key="1">
    <citation type="submission" date="2021-08" db="EMBL/GenBank/DDBJ databases">
        <title>Lysobacter sp. strain CJ11 Genome sequencing and assembly.</title>
        <authorList>
            <person name="Kim I."/>
        </authorList>
    </citation>
    <scope>NUCLEOTIDE SEQUENCE [LARGE SCALE GENOMIC DNA]</scope>
    <source>
        <strain evidence="9 10">CJ11</strain>
    </source>
</reference>
<keyword evidence="4 7" id="KW-0456">Lyase</keyword>
<sequence length="323" mass="35842">MEPAKSVKNALLLVNLGTPDQADAESVRRYLAEFLMDPRVVAIPRFIWSPLLNRVILPKRCAPVAEKYASIWMDGGSPLKVLSEALTAKIAQRLSDTRVALAMRYGSNNMDTTIARLYDEGVRAFTVLPLYPQYSTTTTASVEDRIHALAPRFADAQFKIIADYHDHPAWVQAVADQLRAHHRAHGRADKLMFSFHGIPAALVRKGDPYATHCEAGTRKIARAAGLQRDDITLTYQSRFGRAKWLEPFTVTTLEEWGRAGVKTVDVICPGFAVDCLETLEEIADTNAEIFKQAGGERLNYIPCLNDSDAHADALVQIAREAQP</sequence>
<name>A0ABX8WNJ2_9GAMM</name>
<dbReference type="HAMAP" id="MF_00323">
    <property type="entry name" value="Ferrochelatase"/>
    <property type="match status" value="1"/>
</dbReference>
<dbReference type="PANTHER" id="PTHR11108:SF1">
    <property type="entry name" value="FERROCHELATASE, MITOCHONDRIAL"/>
    <property type="match status" value="1"/>
</dbReference>
<comment type="pathway">
    <text evidence="7 8">Porphyrin-containing compound metabolism; protoheme biosynthesis; protoheme from protoporphyrin-IX: step 1/1.</text>
</comment>
<dbReference type="InterPro" id="IPR019772">
    <property type="entry name" value="Ferrochelatase_AS"/>
</dbReference>
<dbReference type="GO" id="GO:0016829">
    <property type="term" value="F:lyase activity"/>
    <property type="evidence" value="ECO:0007669"/>
    <property type="project" value="UniProtKB-KW"/>
</dbReference>
<dbReference type="EC" id="4.98.1.1" evidence="7 8"/>
<keyword evidence="3 7" id="KW-0350">Heme biosynthesis</keyword>
<keyword evidence="2 7" id="KW-0408">Iron</keyword>
<dbReference type="Gene3D" id="3.40.50.1400">
    <property type="match status" value="2"/>
</dbReference>
<comment type="catalytic activity">
    <reaction evidence="7 8">
        <text>heme b + 2 H(+) = protoporphyrin IX + Fe(2+)</text>
        <dbReference type="Rhea" id="RHEA:22584"/>
        <dbReference type="ChEBI" id="CHEBI:15378"/>
        <dbReference type="ChEBI" id="CHEBI:29033"/>
        <dbReference type="ChEBI" id="CHEBI:57306"/>
        <dbReference type="ChEBI" id="CHEBI:60344"/>
        <dbReference type="EC" id="4.98.1.1"/>
    </reaction>
</comment>
<evidence type="ECO:0000256" key="2">
    <source>
        <dbReference type="ARBA" id="ARBA00023004"/>
    </source>
</evidence>
<evidence type="ECO:0000313" key="10">
    <source>
        <dbReference type="Proteomes" id="UP000824755"/>
    </source>
</evidence>
<evidence type="ECO:0000313" key="9">
    <source>
        <dbReference type="EMBL" id="QYR52979.1"/>
    </source>
</evidence>
<comment type="subcellular location">
    <subcellularLocation>
        <location evidence="7 8">Cytoplasm</location>
    </subcellularLocation>
</comment>
<evidence type="ECO:0000256" key="8">
    <source>
        <dbReference type="RuleBase" id="RU000607"/>
    </source>
</evidence>
<keyword evidence="5 7" id="KW-0627">Porphyrin biosynthesis</keyword>
<evidence type="ECO:0000256" key="7">
    <source>
        <dbReference type="HAMAP-Rule" id="MF_00323"/>
    </source>
</evidence>
<evidence type="ECO:0000256" key="1">
    <source>
        <dbReference type="ARBA" id="ARBA00007718"/>
    </source>
</evidence>
<organism evidence="9 10">
    <name type="scientific">Lysobacter soyae</name>
    <dbReference type="NCBI Taxonomy" id="2764185"/>
    <lineage>
        <taxon>Bacteria</taxon>
        <taxon>Pseudomonadati</taxon>
        <taxon>Pseudomonadota</taxon>
        <taxon>Gammaproteobacteria</taxon>
        <taxon>Lysobacterales</taxon>
        <taxon>Lysobacteraceae</taxon>
        <taxon>Lysobacter</taxon>
    </lineage>
</organism>
<evidence type="ECO:0000256" key="3">
    <source>
        <dbReference type="ARBA" id="ARBA00023133"/>
    </source>
</evidence>
<gene>
    <name evidence="7 9" type="primary">hemH</name>
    <name evidence="9" type="ORF">H8L67_00165</name>
</gene>
<comment type="function">
    <text evidence="7 8">Catalyzes the ferrous insertion into protoporphyrin IX.</text>
</comment>
<dbReference type="PROSITE" id="PS00534">
    <property type="entry name" value="FERROCHELATASE"/>
    <property type="match status" value="1"/>
</dbReference>
<evidence type="ECO:0000256" key="5">
    <source>
        <dbReference type="ARBA" id="ARBA00023244"/>
    </source>
</evidence>
<dbReference type="EMBL" id="CP080544">
    <property type="protein sequence ID" value="QYR52979.1"/>
    <property type="molecule type" value="Genomic_DNA"/>
</dbReference>
<protein>
    <recommendedName>
        <fullName evidence="7 8">Ferrochelatase</fullName>
        <ecNumber evidence="7 8">4.98.1.1</ecNumber>
    </recommendedName>
    <alternativeName>
        <fullName evidence="7">Heme synthase</fullName>
    </alternativeName>
    <alternativeName>
        <fullName evidence="7">Protoheme ferro-lyase</fullName>
    </alternativeName>
</protein>
<keyword evidence="7 8" id="KW-0963">Cytoplasm</keyword>
<dbReference type="Proteomes" id="UP000824755">
    <property type="component" value="Chromosome"/>
</dbReference>
<keyword evidence="7" id="KW-0479">Metal-binding</keyword>
<proteinExistence type="inferred from homology"/>
<comment type="similarity">
    <text evidence="1 7 8">Belongs to the ferrochelatase family.</text>
</comment>
<dbReference type="NCBIfam" id="TIGR00109">
    <property type="entry name" value="hemH"/>
    <property type="match status" value="1"/>
</dbReference>
<dbReference type="CDD" id="cd00419">
    <property type="entry name" value="Ferrochelatase_C"/>
    <property type="match status" value="1"/>
</dbReference>
<dbReference type="InterPro" id="IPR033644">
    <property type="entry name" value="Ferrochelatase_C"/>
</dbReference>
<comment type="catalytic activity">
    <reaction evidence="6">
        <text>Fe-coproporphyrin III + 2 H(+) = coproporphyrin III + Fe(2+)</text>
        <dbReference type="Rhea" id="RHEA:49572"/>
        <dbReference type="ChEBI" id="CHEBI:15378"/>
        <dbReference type="ChEBI" id="CHEBI:29033"/>
        <dbReference type="ChEBI" id="CHEBI:68438"/>
        <dbReference type="ChEBI" id="CHEBI:131725"/>
        <dbReference type="EC" id="4.99.1.9"/>
    </reaction>
    <physiologicalReaction direction="right-to-left" evidence="6">
        <dbReference type="Rhea" id="RHEA:49574"/>
    </physiologicalReaction>
</comment>
<feature type="binding site" evidence="7">
    <location>
        <position position="196"/>
    </location>
    <ligand>
        <name>Fe(2+)</name>
        <dbReference type="ChEBI" id="CHEBI:29033"/>
    </ligand>
</feature>
<accession>A0ABX8WNJ2</accession>
<feature type="binding site" evidence="7">
    <location>
        <position position="277"/>
    </location>
    <ligand>
        <name>Fe(2+)</name>
        <dbReference type="ChEBI" id="CHEBI:29033"/>
    </ligand>
</feature>
<dbReference type="Pfam" id="PF00762">
    <property type="entry name" value="Ferrochelatase"/>
    <property type="match status" value="1"/>
</dbReference>